<feature type="transmembrane region" description="Helical" evidence="1">
    <location>
        <begin position="32"/>
        <end position="50"/>
    </location>
</feature>
<dbReference type="Proteomes" id="UP000031036">
    <property type="component" value="Unassembled WGS sequence"/>
</dbReference>
<gene>
    <name evidence="2" type="ORF">Tcan_09553</name>
</gene>
<keyword evidence="1" id="KW-0472">Membrane</keyword>
<keyword evidence="3" id="KW-1185">Reference proteome</keyword>
<proteinExistence type="predicted"/>
<keyword evidence="1" id="KW-0812">Transmembrane</keyword>
<dbReference type="PANTHER" id="PTHR31389:SF4">
    <property type="entry name" value="LD39211P"/>
    <property type="match status" value="1"/>
</dbReference>
<sequence length="347" mass="40281">MPIILAGTRIGSHFLNNERKTEYNFRIFNSRAFYIAVLILLFFMLLFYGTKQSNATFKDTHIHPKRMELTPRYLSTPEGAYCSDDCPKEVAQMRDKLAKETTIFSTLLSQLDLISPKYIVNSSAEVTASDVAVVSASNRNHFSEAQKLCITLLTYKGFYQSLPPKFILYNLGDLSRPLIDEYKEECPIVEIRDVHFDAYPVYVRNLFEFRWKSMVIAEVLKEYKVVFYADSSVTFYNKGNATFERYLEKMKRDNIPVALSSWSSHAIVGGTDPNMYEYLPLPEHNLDAGVYAGCHKHDQSAINIVLNLYTKNTPDRYVIERRQWFVEQGQEMMDPQFLAEMTQWYEP</sequence>
<keyword evidence="1" id="KW-1133">Transmembrane helix</keyword>
<dbReference type="OrthoDB" id="10053392at2759"/>
<dbReference type="InterPro" id="IPR012444">
    <property type="entry name" value="DUF1647"/>
</dbReference>
<protein>
    <submittedName>
        <fullName evidence="2">Uncharacterized protein</fullName>
    </submittedName>
</protein>
<name>A0A0B2VHK9_TOXCA</name>
<evidence type="ECO:0000256" key="1">
    <source>
        <dbReference type="SAM" id="Phobius"/>
    </source>
</evidence>
<accession>A0A0B2VHK9</accession>
<reference evidence="2 3" key="1">
    <citation type="submission" date="2014-11" db="EMBL/GenBank/DDBJ databases">
        <title>Genetic blueprint of the zoonotic pathogen Toxocara canis.</title>
        <authorList>
            <person name="Zhu X.-Q."/>
            <person name="Korhonen P.K."/>
            <person name="Cai H."/>
            <person name="Young N.D."/>
            <person name="Nejsum P."/>
            <person name="von Samson-Himmelstjerna G."/>
            <person name="Boag P.R."/>
            <person name="Tan P."/>
            <person name="Li Q."/>
            <person name="Min J."/>
            <person name="Yang Y."/>
            <person name="Wang X."/>
            <person name="Fang X."/>
            <person name="Hall R.S."/>
            <person name="Hofmann A."/>
            <person name="Sternberg P.W."/>
            <person name="Jex A.R."/>
            <person name="Gasser R.B."/>
        </authorList>
    </citation>
    <scope>NUCLEOTIDE SEQUENCE [LARGE SCALE GENOMIC DNA]</scope>
    <source>
        <strain evidence="2">PN_DK_2014</strain>
    </source>
</reference>
<organism evidence="2 3">
    <name type="scientific">Toxocara canis</name>
    <name type="common">Canine roundworm</name>
    <dbReference type="NCBI Taxonomy" id="6265"/>
    <lineage>
        <taxon>Eukaryota</taxon>
        <taxon>Metazoa</taxon>
        <taxon>Ecdysozoa</taxon>
        <taxon>Nematoda</taxon>
        <taxon>Chromadorea</taxon>
        <taxon>Rhabditida</taxon>
        <taxon>Spirurina</taxon>
        <taxon>Ascaridomorpha</taxon>
        <taxon>Ascaridoidea</taxon>
        <taxon>Toxocaridae</taxon>
        <taxon>Toxocara</taxon>
    </lineage>
</organism>
<comment type="caution">
    <text evidence="2">The sequence shown here is derived from an EMBL/GenBank/DDBJ whole genome shotgun (WGS) entry which is preliminary data.</text>
</comment>
<dbReference type="AlphaFoldDB" id="A0A0B2VHK9"/>
<dbReference type="Pfam" id="PF07801">
    <property type="entry name" value="DUF1647"/>
    <property type="match status" value="1"/>
</dbReference>
<evidence type="ECO:0000313" key="3">
    <source>
        <dbReference type="Proteomes" id="UP000031036"/>
    </source>
</evidence>
<dbReference type="EMBL" id="JPKZ01001740">
    <property type="protein sequence ID" value="KHN80470.1"/>
    <property type="molecule type" value="Genomic_DNA"/>
</dbReference>
<dbReference type="STRING" id="6265.A0A0B2VHK9"/>
<dbReference type="PANTHER" id="PTHR31389">
    <property type="entry name" value="LD39211P"/>
    <property type="match status" value="1"/>
</dbReference>
<evidence type="ECO:0000313" key="2">
    <source>
        <dbReference type="EMBL" id="KHN80470.1"/>
    </source>
</evidence>